<evidence type="ECO:0000256" key="1">
    <source>
        <dbReference type="ARBA" id="ARBA00004613"/>
    </source>
</evidence>
<proteinExistence type="predicted"/>
<dbReference type="AlphaFoldDB" id="A0A6I8V878"/>
<evidence type="ECO:0000313" key="6">
    <source>
        <dbReference type="RefSeq" id="XP_015035089.2"/>
    </source>
</evidence>
<feature type="domain" description="Single" evidence="4">
    <location>
        <begin position="68"/>
        <end position="131"/>
    </location>
</feature>
<reference evidence="6" key="2">
    <citation type="submission" date="2025-08" db="UniProtKB">
        <authorList>
            <consortium name="RefSeq"/>
        </authorList>
    </citation>
    <scope>IDENTIFICATION</scope>
    <source>
        <strain evidence="6">MV-25-SWS-2005</strain>
        <tissue evidence="6">Whole body</tissue>
    </source>
</reference>
<evidence type="ECO:0000256" key="2">
    <source>
        <dbReference type="ARBA" id="ARBA00022525"/>
    </source>
</evidence>
<dbReference type="RefSeq" id="XP_015035089.2">
    <property type="nucleotide sequence ID" value="XM_015179603.2"/>
</dbReference>
<dbReference type="Proteomes" id="UP000001819">
    <property type="component" value="Chromosome 3"/>
</dbReference>
<dbReference type="InterPro" id="IPR029277">
    <property type="entry name" value="SVWC_dom"/>
</dbReference>
<evidence type="ECO:0000256" key="3">
    <source>
        <dbReference type="SAM" id="MobiDB-lite"/>
    </source>
</evidence>
<dbReference type="InParanoid" id="A0A6I8V878"/>
<dbReference type="SMART" id="SM01318">
    <property type="entry name" value="SVWC"/>
    <property type="match status" value="1"/>
</dbReference>
<organism evidence="5 6">
    <name type="scientific">Drosophila pseudoobscura pseudoobscura</name>
    <name type="common">Fruit fly</name>
    <dbReference type="NCBI Taxonomy" id="46245"/>
    <lineage>
        <taxon>Eukaryota</taxon>
        <taxon>Metazoa</taxon>
        <taxon>Ecdysozoa</taxon>
        <taxon>Arthropoda</taxon>
        <taxon>Hexapoda</taxon>
        <taxon>Insecta</taxon>
        <taxon>Pterygota</taxon>
        <taxon>Neoptera</taxon>
        <taxon>Endopterygota</taxon>
        <taxon>Diptera</taxon>
        <taxon>Brachycera</taxon>
        <taxon>Muscomorpha</taxon>
        <taxon>Ephydroidea</taxon>
        <taxon>Drosophilidae</taxon>
        <taxon>Drosophila</taxon>
        <taxon>Sophophora</taxon>
    </lineage>
</organism>
<dbReference type="Pfam" id="PF15430">
    <property type="entry name" value="SVWC"/>
    <property type="match status" value="1"/>
</dbReference>
<dbReference type="KEGG" id="dpo:6903890"/>
<sequence length="163" mass="17016">MGPPAKGPPIKRLPLVLSGVPQFLFRSVYDQFPKMKYIFFLVLVGLMPLAKSLVHPANLGPSGDGKGCKGPKGDILPGEMVQDEKVCGVFYCATDKGDGFIHYCQLTATFAECSGTTVSTTVDFPDCCWLCVKDKKCDKEGGAEAGGAGGAGGAGVATEKPPP</sequence>
<keyword evidence="5" id="KW-1185">Reference proteome</keyword>
<dbReference type="FunCoup" id="A0A6I8V878">
    <property type="interactions" value="51"/>
</dbReference>
<dbReference type="ExpressionAtlas" id="A0A6I8V878">
    <property type="expression patterns" value="baseline"/>
</dbReference>
<feature type="compositionally biased region" description="Gly residues" evidence="3">
    <location>
        <begin position="144"/>
        <end position="155"/>
    </location>
</feature>
<evidence type="ECO:0000259" key="4">
    <source>
        <dbReference type="SMART" id="SM01318"/>
    </source>
</evidence>
<keyword evidence="2" id="KW-0964">Secreted</keyword>
<dbReference type="GO" id="GO:0005576">
    <property type="term" value="C:extracellular region"/>
    <property type="evidence" value="ECO:0007669"/>
    <property type="project" value="UniProtKB-SubCell"/>
</dbReference>
<gene>
    <name evidence="6" type="primary">LOC6903890</name>
</gene>
<name>A0A6I8V878_DROPS</name>
<reference evidence="5" key="1">
    <citation type="submission" date="2024-06" db="UniProtKB">
        <authorList>
            <consortium name="RefSeq"/>
        </authorList>
    </citation>
    <scope>NUCLEOTIDE SEQUENCE [LARGE SCALE GENOMIC DNA]</scope>
    <source>
        <strain evidence="5">MV2-25</strain>
    </source>
</reference>
<evidence type="ECO:0000313" key="5">
    <source>
        <dbReference type="Proteomes" id="UP000001819"/>
    </source>
</evidence>
<protein>
    <recommendedName>
        <fullName evidence="4">Single domain-containing protein</fullName>
    </recommendedName>
</protein>
<feature type="region of interest" description="Disordered" evidence="3">
    <location>
        <begin position="144"/>
        <end position="163"/>
    </location>
</feature>
<accession>A0A6I8V878</accession>
<comment type="subcellular location">
    <subcellularLocation>
        <location evidence="1">Secreted</location>
    </subcellularLocation>
</comment>